<dbReference type="Proteomes" id="UP000887565">
    <property type="component" value="Unplaced"/>
</dbReference>
<evidence type="ECO:0000256" key="1">
    <source>
        <dbReference type="SAM" id="MobiDB-lite"/>
    </source>
</evidence>
<dbReference type="InterPro" id="IPR013761">
    <property type="entry name" value="SAM/pointed_sf"/>
</dbReference>
<feature type="domain" description="SAM" evidence="3">
    <location>
        <begin position="363"/>
        <end position="426"/>
    </location>
</feature>
<dbReference type="SMART" id="SM00454">
    <property type="entry name" value="SAM"/>
    <property type="match status" value="1"/>
</dbReference>
<proteinExistence type="predicted"/>
<evidence type="ECO:0000313" key="5">
    <source>
        <dbReference type="WBParaSite" id="nRc.2.0.1.t26639-RA"/>
    </source>
</evidence>
<keyword evidence="2" id="KW-0812">Transmembrane</keyword>
<keyword evidence="4" id="KW-1185">Reference proteome</keyword>
<accession>A0A915JKC4</accession>
<dbReference type="PANTHER" id="PTHR12573">
    <property type="entry name" value="AT09986P-RELATED"/>
    <property type="match status" value="1"/>
</dbReference>
<name>A0A915JKC4_ROMCU</name>
<dbReference type="InterPro" id="IPR001660">
    <property type="entry name" value="SAM"/>
</dbReference>
<dbReference type="PANTHER" id="PTHR12573:SF4">
    <property type="entry name" value="AT09986P-RELATED"/>
    <property type="match status" value="1"/>
</dbReference>
<dbReference type="WBParaSite" id="nRc.2.0.1.t26639-RA">
    <property type="protein sequence ID" value="nRc.2.0.1.t26639-RA"/>
    <property type="gene ID" value="nRc.2.0.1.g26639"/>
</dbReference>
<dbReference type="AlphaFoldDB" id="A0A915JKC4"/>
<feature type="compositionally biased region" description="Low complexity" evidence="1">
    <location>
        <begin position="137"/>
        <end position="151"/>
    </location>
</feature>
<dbReference type="PROSITE" id="PS50105">
    <property type="entry name" value="SAM_DOMAIN"/>
    <property type="match status" value="1"/>
</dbReference>
<dbReference type="SUPFAM" id="SSF47769">
    <property type="entry name" value="SAM/Pointed domain"/>
    <property type="match status" value="1"/>
</dbReference>
<evidence type="ECO:0000313" key="4">
    <source>
        <dbReference type="Proteomes" id="UP000887565"/>
    </source>
</evidence>
<feature type="transmembrane region" description="Helical" evidence="2">
    <location>
        <begin position="6"/>
        <end position="25"/>
    </location>
</feature>
<keyword evidence="2" id="KW-0472">Membrane</keyword>
<keyword evidence="2" id="KW-1133">Transmembrane helix</keyword>
<dbReference type="Gene3D" id="1.10.150.50">
    <property type="entry name" value="Transcription Factor, Ets-1"/>
    <property type="match status" value="1"/>
</dbReference>
<sequence>MVDAVVGVFANVALPGIMTLISMLLKSPKKLFYCYSLPAQECKKVIKMNMGDKFGLKSCDNIVVQPFLSSISTNGRFSSPKIPRFSTLHSSPFLIKFKPSTTTTLMKNKEDMIIERQKAQLKRFAKLNNKPNDVEATTTTKKNNSNNTVTSTKKKLSLVNSRSLNELRDYVEHQEGNEGFQPTQEEAEEKACTTNWRSLRNEHKSSIIIAAKSEHQELSAIEDRSGKIESYGVGATTKNWAAMLAALAKGRAPKAKEEDTCTCLSLTPVDEYPGRRSFRSRSIRRLNNNCEAPPPAPLRDKFHKLSIPAGATCQLPVVQVQDYCRKSCPDLLQPCLKITSPRGSARIWDAEKEHSTLDELKSWTLDDVIIWIQSIGLEELNSIFIGYDIAGNDIIRWDDEKLKQMGIKNPTHRRKILIELRNLKQKIIDDSSFGSGRTCSLIPDVPECTCKSDMIGFMTLYDLVKNDRYNRIFAYELSASKISAKYIRLIINSGRSTVLVKEDNFPLKKDD</sequence>
<protein>
    <submittedName>
        <fullName evidence="5">SAM domain-containing protein</fullName>
    </submittedName>
</protein>
<reference evidence="5" key="1">
    <citation type="submission" date="2022-11" db="UniProtKB">
        <authorList>
            <consortium name="WormBaseParasite"/>
        </authorList>
    </citation>
    <scope>IDENTIFICATION</scope>
</reference>
<organism evidence="4 5">
    <name type="scientific">Romanomermis culicivorax</name>
    <name type="common">Nematode worm</name>
    <dbReference type="NCBI Taxonomy" id="13658"/>
    <lineage>
        <taxon>Eukaryota</taxon>
        <taxon>Metazoa</taxon>
        <taxon>Ecdysozoa</taxon>
        <taxon>Nematoda</taxon>
        <taxon>Enoplea</taxon>
        <taxon>Dorylaimia</taxon>
        <taxon>Mermithida</taxon>
        <taxon>Mermithoidea</taxon>
        <taxon>Mermithidae</taxon>
        <taxon>Romanomermis</taxon>
    </lineage>
</organism>
<evidence type="ECO:0000256" key="2">
    <source>
        <dbReference type="SAM" id="Phobius"/>
    </source>
</evidence>
<dbReference type="Pfam" id="PF07647">
    <property type="entry name" value="SAM_2"/>
    <property type="match status" value="1"/>
</dbReference>
<feature type="region of interest" description="Disordered" evidence="1">
    <location>
        <begin position="130"/>
        <end position="155"/>
    </location>
</feature>
<evidence type="ECO:0000259" key="3">
    <source>
        <dbReference type="PROSITE" id="PS50105"/>
    </source>
</evidence>
<dbReference type="CDD" id="cd09487">
    <property type="entry name" value="SAM_superfamily"/>
    <property type="match status" value="1"/>
</dbReference>